<gene>
    <name evidence="1" type="ORF">KSX_08900</name>
</gene>
<evidence type="ECO:0000313" key="2">
    <source>
        <dbReference type="Proteomes" id="UP000612362"/>
    </source>
</evidence>
<organism evidence="1 2">
    <name type="scientific">Ktedonospora formicarum</name>
    <dbReference type="NCBI Taxonomy" id="2778364"/>
    <lineage>
        <taxon>Bacteria</taxon>
        <taxon>Bacillati</taxon>
        <taxon>Chloroflexota</taxon>
        <taxon>Ktedonobacteria</taxon>
        <taxon>Ktedonobacterales</taxon>
        <taxon>Ktedonobacteraceae</taxon>
        <taxon>Ktedonospora</taxon>
    </lineage>
</organism>
<dbReference type="Proteomes" id="UP000612362">
    <property type="component" value="Unassembled WGS sequence"/>
</dbReference>
<evidence type="ECO:0000313" key="1">
    <source>
        <dbReference type="EMBL" id="GHO42727.1"/>
    </source>
</evidence>
<keyword evidence="2" id="KW-1185">Reference proteome</keyword>
<dbReference type="AlphaFoldDB" id="A0A8J3HY17"/>
<name>A0A8J3HY17_9CHLR</name>
<comment type="caution">
    <text evidence="1">The sequence shown here is derived from an EMBL/GenBank/DDBJ whole genome shotgun (WGS) entry which is preliminary data.</text>
</comment>
<accession>A0A8J3HY17</accession>
<sequence>MTGIVVVSLSGLKEVSTAQSRGMNQRTAIIMSNMKASTREMERRFPGVFGLDVDMLDARLLIALCLPTIKDNKLNDSDDEHNQEEEV</sequence>
<reference evidence="1" key="1">
    <citation type="submission" date="2020-10" db="EMBL/GenBank/DDBJ databases">
        <title>Taxonomic study of unclassified bacteria belonging to the class Ktedonobacteria.</title>
        <authorList>
            <person name="Yabe S."/>
            <person name="Wang C.M."/>
            <person name="Zheng Y."/>
            <person name="Sakai Y."/>
            <person name="Cavaletti L."/>
            <person name="Monciardini P."/>
            <person name="Donadio S."/>
        </authorList>
    </citation>
    <scope>NUCLEOTIDE SEQUENCE</scope>
    <source>
        <strain evidence="1">SOSP1-1</strain>
    </source>
</reference>
<protein>
    <submittedName>
        <fullName evidence="1">Uncharacterized protein</fullName>
    </submittedName>
</protein>
<dbReference type="EMBL" id="BNJF01000001">
    <property type="protein sequence ID" value="GHO42727.1"/>
    <property type="molecule type" value="Genomic_DNA"/>
</dbReference>
<proteinExistence type="predicted"/>